<dbReference type="Proteomes" id="UP000266934">
    <property type="component" value="Chromosome"/>
</dbReference>
<keyword evidence="1" id="KW-1133">Transmembrane helix</keyword>
<evidence type="ECO:0000313" key="2">
    <source>
        <dbReference type="EMBL" id="BBF92175.1"/>
    </source>
</evidence>
<reference evidence="2 3" key="1">
    <citation type="submission" date="2018-08" db="EMBL/GenBank/DDBJ databases">
        <title>Complete genome sequencing of Blastochloris tepida GI.</title>
        <authorList>
            <person name="Tsukatani Y."/>
            <person name="Mori H."/>
        </authorList>
    </citation>
    <scope>NUCLEOTIDE SEQUENCE [LARGE SCALE GENOMIC DNA]</scope>
    <source>
        <strain evidence="2 3">GI</strain>
    </source>
</reference>
<gene>
    <name evidence="2" type="ORF">BLTE_08600</name>
</gene>
<name>A0A348FXZ2_9HYPH</name>
<dbReference type="OrthoDB" id="8404466at2"/>
<feature type="transmembrane region" description="Helical" evidence="1">
    <location>
        <begin position="12"/>
        <end position="33"/>
    </location>
</feature>
<keyword evidence="1" id="KW-0812">Transmembrane</keyword>
<feature type="transmembrane region" description="Helical" evidence="1">
    <location>
        <begin position="45"/>
        <end position="68"/>
    </location>
</feature>
<keyword evidence="3" id="KW-1185">Reference proteome</keyword>
<proteinExistence type="predicted"/>
<dbReference type="EMBL" id="AP018907">
    <property type="protein sequence ID" value="BBF92175.1"/>
    <property type="molecule type" value="Genomic_DNA"/>
</dbReference>
<feature type="transmembrane region" description="Helical" evidence="1">
    <location>
        <begin position="74"/>
        <end position="95"/>
    </location>
</feature>
<protein>
    <submittedName>
        <fullName evidence="2">Uncharacterized protein</fullName>
    </submittedName>
</protein>
<accession>A0A348FXZ2</accession>
<dbReference type="KEGG" id="blag:BLTE_08600"/>
<sequence length="108" mass="11839">MQHMVIMPQEHIIGMPAAIMFIMLLQHSMNISFDMPAIGVISHIMPVSVILQVMVHIIMGIIGMPFIIGVMPVIIGIGIMLPIIGIIVAVVVMVLSIQSVKSSRLGWW</sequence>
<evidence type="ECO:0000256" key="1">
    <source>
        <dbReference type="SAM" id="Phobius"/>
    </source>
</evidence>
<dbReference type="RefSeq" id="WP_160140514.1">
    <property type="nucleotide sequence ID" value="NZ_AP018907.1"/>
</dbReference>
<evidence type="ECO:0000313" key="3">
    <source>
        <dbReference type="Proteomes" id="UP000266934"/>
    </source>
</evidence>
<keyword evidence="1" id="KW-0472">Membrane</keyword>
<organism evidence="2 3">
    <name type="scientific">Blastochloris tepida</name>
    <dbReference type="NCBI Taxonomy" id="2233851"/>
    <lineage>
        <taxon>Bacteria</taxon>
        <taxon>Pseudomonadati</taxon>
        <taxon>Pseudomonadota</taxon>
        <taxon>Alphaproteobacteria</taxon>
        <taxon>Hyphomicrobiales</taxon>
        <taxon>Blastochloridaceae</taxon>
        <taxon>Blastochloris</taxon>
    </lineage>
</organism>
<dbReference type="AlphaFoldDB" id="A0A348FXZ2"/>